<protein>
    <recommendedName>
        <fullName evidence="9">Prepilin-type N-terminal cleavage/methylation domain-containing protein</fullName>
    </recommendedName>
</protein>
<name>A0A0S4L1U6_9BACT</name>
<dbReference type="STRING" id="1742973.COMA2_10106"/>
<accession>A0A0S4L1U6</accession>
<dbReference type="EMBL" id="CZPZ01000001">
    <property type="protein sequence ID" value="CUS31445.1"/>
    <property type="molecule type" value="Genomic_DNA"/>
</dbReference>
<dbReference type="RefSeq" id="WP_090893668.1">
    <property type="nucleotide sequence ID" value="NZ_CZPZ01000001.1"/>
</dbReference>
<evidence type="ECO:0008006" key="9">
    <source>
        <dbReference type="Google" id="ProtNLM"/>
    </source>
</evidence>
<dbReference type="InterPro" id="IPR002416">
    <property type="entry name" value="T2SS_protein-GspH"/>
</dbReference>
<dbReference type="OrthoDB" id="9788806at2"/>
<dbReference type="InterPro" id="IPR012902">
    <property type="entry name" value="N_methyl_site"/>
</dbReference>
<dbReference type="Pfam" id="PF07963">
    <property type="entry name" value="N_methyl"/>
    <property type="match status" value="1"/>
</dbReference>
<evidence type="ECO:0000256" key="1">
    <source>
        <dbReference type="ARBA" id="ARBA00004167"/>
    </source>
</evidence>
<evidence type="ECO:0000313" key="8">
    <source>
        <dbReference type="Proteomes" id="UP000198736"/>
    </source>
</evidence>
<keyword evidence="2" id="KW-0488">Methylation</keyword>
<keyword evidence="3 6" id="KW-0812">Transmembrane</keyword>
<evidence type="ECO:0000256" key="6">
    <source>
        <dbReference type="SAM" id="Phobius"/>
    </source>
</evidence>
<dbReference type="Proteomes" id="UP000198736">
    <property type="component" value="Unassembled WGS sequence"/>
</dbReference>
<dbReference type="PRINTS" id="PR00885">
    <property type="entry name" value="BCTERIALGSPH"/>
</dbReference>
<sequence length="238" mass="26463">MVDGHWLMGTGHRVSGRRFKRTGRSPLTLSSSPHRSRFTLHVSRFTFHVSRSSAGFTILEMLIVLFLLSVVVVVVFPRISLTEDLGSTGRKLVGVLRTVQGLAATSQKPLKLYLDLDQGTYWMMMVEGKEERIPLDPAWKLPRSLPESIRFTEVSVGQEKRFSGRVDVSFFGNGRIEPVTLYLMDAKNNLLGLAVDSLTGGIRVSDERLDPPLNPIIPDRVRLLLKPNQQAKAGTPAG</sequence>
<evidence type="ECO:0000256" key="3">
    <source>
        <dbReference type="ARBA" id="ARBA00022692"/>
    </source>
</evidence>
<reference evidence="8" key="1">
    <citation type="submission" date="2015-10" db="EMBL/GenBank/DDBJ databases">
        <authorList>
            <person name="Luecker S."/>
            <person name="Luecker S."/>
        </authorList>
    </citation>
    <scope>NUCLEOTIDE SEQUENCE [LARGE SCALE GENOMIC DNA]</scope>
</reference>
<keyword evidence="8" id="KW-1185">Reference proteome</keyword>
<comment type="subcellular location">
    <subcellularLocation>
        <location evidence="1">Membrane</location>
        <topology evidence="1">Single-pass membrane protein</topology>
    </subcellularLocation>
</comment>
<dbReference type="AlphaFoldDB" id="A0A0S4L1U6"/>
<evidence type="ECO:0000256" key="2">
    <source>
        <dbReference type="ARBA" id="ARBA00022481"/>
    </source>
</evidence>
<dbReference type="GO" id="GO:0015627">
    <property type="term" value="C:type II protein secretion system complex"/>
    <property type="evidence" value="ECO:0007669"/>
    <property type="project" value="InterPro"/>
</dbReference>
<dbReference type="GO" id="GO:0016020">
    <property type="term" value="C:membrane"/>
    <property type="evidence" value="ECO:0007669"/>
    <property type="project" value="UniProtKB-SubCell"/>
</dbReference>
<proteinExistence type="predicted"/>
<gene>
    <name evidence="7" type="ORF">COMA2_10106</name>
</gene>
<keyword evidence="5 6" id="KW-0472">Membrane</keyword>
<keyword evidence="4 6" id="KW-1133">Transmembrane helix</keyword>
<organism evidence="7 8">
    <name type="scientific">Candidatus Nitrospira nitrificans</name>
    <dbReference type="NCBI Taxonomy" id="1742973"/>
    <lineage>
        <taxon>Bacteria</taxon>
        <taxon>Pseudomonadati</taxon>
        <taxon>Nitrospirota</taxon>
        <taxon>Nitrospiria</taxon>
        <taxon>Nitrospirales</taxon>
        <taxon>Nitrospiraceae</taxon>
        <taxon>Nitrospira</taxon>
    </lineage>
</organism>
<evidence type="ECO:0000256" key="4">
    <source>
        <dbReference type="ARBA" id="ARBA00022989"/>
    </source>
</evidence>
<feature type="transmembrane region" description="Helical" evidence="6">
    <location>
        <begin position="54"/>
        <end position="76"/>
    </location>
</feature>
<evidence type="ECO:0000313" key="7">
    <source>
        <dbReference type="EMBL" id="CUS31445.1"/>
    </source>
</evidence>
<evidence type="ECO:0000256" key="5">
    <source>
        <dbReference type="ARBA" id="ARBA00023136"/>
    </source>
</evidence>
<dbReference type="GO" id="GO:0015628">
    <property type="term" value="P:protein secretion by the type II secretion system"/>
    <property type="evidence" value="ECO:0007669"/>
    <property type="project" value="InterPro"/>
</dbReference>
<dbReference type="NCBIfam" id="TIGR02532">
    <property type="entry name" value="IV_pilin_GFxxxE"/>
    <property type="match status" value="1"/>
</dbReference>